<dbReference type="InterPro" id="IPR036291">
    <property type="entry name" value="NAD(P)-bd_dom_sf"/>
</dbReference>
<evidence type="ECO:0000313" key="8">
    <source>
        <dbReference type="Proteomes" id="UP000199701"/>
    </source>
</evidence>
<dbReference type="GO" id="GO:0016616">
    <property type="term" value="F:oxidoreductase activity, acting on the CH-OH group of donors, NAD or NADP as acceptor"/>
    <property type="evidence" value="ECO:0007669"/>
    <property type="project" value="InterPro"/>
</dbReference>
<keyword evidence="3" id="KW-0520">NAD</keyword>
<dbReference type="PROSITE" id="PS00671">
    <property type="entry name" value="D_2_HYDROXYACID_DH_3"/>
    <property type="match status" value="1"/>
</dbReference>
<dbReference type="GO" id="GO:0051287">
    <property type="term" value="F:NAD binding"/>
    <property type="evidence" value="ECO:0007669"/>
    <property type="project" value="InterPro"/>
</dbReference>
<dbReference type="OrthoDB" id="9805416at2"/>
<evidence type="ECO:0000259" key="5">
    <source>
        <dbReference type="Pfam" id="PF00389"/>
    </source>
</evidence>
<dbReference type="Pfam" id="PF02826">
    <property type="entry name" value="2-Hacid_dh_C"/>
    <property type="match status" value="1"/>
</dbReference>
<proteinExistence type="inferred from homology"/>
<dbReference type="Gene3D" id="3.40.50.720">
    <property type="entry name" value="NAD(P)-binding Rossmann-like Domain"/>
    <property type="match status" value="2"/>
</dbReference>
<dbReference type="InterPro" id="IPR043322">
    <property type="entry name" value="CtBP"/>
</dbReference>
<dbReference type="InterPro" id="IPR050418">
    <property type="entry name" value="D-iso_2-hydroxyacid_DH_PdxB"/>
</dbReference>
<sequence length="322" mass="36082">MNDNKIVICDLDHKDVRPETEIFGKAGYSFDWLHCKTQQEVIETCQNAVVLLNQYVKMDKTIFEAIPTLKCIVRYGVGYDNININDANQYGVQACNIPDYGTREVADQALALMMALVRKVVLSNKLIREGIWDYQKGIPIYRLSECTVGVCGVGRIGTEFAKRVNALGCKVIAYDIEYQKSGRAFPDFIEFVSLDELIKQSDIISIHCPLTPDTYHLFGEKELKAMKKSAYIINAARGGIIDEDALLVALQNKEIAGAGLDVVEHEPLAVDNQLLEFENFIISPHTAWYAEQSAVELKVKAAQEAVRFVSGETLHYPVNKLI</sequence>
<dbReference type="InterPro" id="IPR029753">
    <property type="entry name" value="D-isomer_DH_CS"/>
</dbReference>
<evidence type="ECO:0000256" key="1">
    <source>
        <dbReference type="ARBA" id="ARBA00005854"/>
    </source>
</evidence>
<dbReference type="FunFam" id="3.40.50.720:FF:000203">
    <property type="entry name" value="D-3-phosphoglycerate dehydrogenase (SerA)"/>
    <property type="match status" value="1"/>
</dbReference>
<dbReference type="EMBL" id="FOJI01000027">
    <property type="protein sequence ID" value="SEW45784.1"/>
    <property type="molecule type" value="Genomic_DNA"/>
</dbReference>
<dbReference type="Proteomes" id="UP000199701">
    <property type="component" value="Unassembled WGS sequence"/>
</dbReference>
<dbReference type="AlphaFoldDB" id="A0A1I0RW47"/>
<dbReference type="InterPro" id="IPR006140">
    <property type="entry name" value="D-isomer_DH_NAD-bd"/>
</dbReference>
<evidence type="ECO:0000256" key="2">
    <source>
        <dbReference type="ARBA" id="ARBA00023002"/>
    </source>
</evidence>
<dbReference type="SUPFAM" id="SSF52283">
    <property type="entry name" value="Formate/glycerate dehydrogenase catalytic domain-like"/>
    <property type="match status" value="1"/>
</dbReference>
<accession>A0A1I0RW47</accession>
<dbReference type="PROSITE" id="PS00670">
    <property type="entry name" value="D_2_HYDROXYACID_DH_2"/>
    <property type="match status" value="1"/>
</dbReference>
<protein>
    <submittedName>
        <fullName evidence="7">D-3-phosphoglycerate dehydrogenase</fullName>
    </submittedName>
</protein>
<evidence type="ECO:0000313" key="7">
    <source>
        <dbReference type="EMBL" id="SEW45784.1"/>
    </source>
</evidence>
<feature type="domain" description="D-isomer specific 2-hydroxyacid dehydrogenase catalytic" evidence="5">
    <location>
        <begin position="19"/>
        <end position="319"/>
    </location>
</feature>
<evidence type="ECO:0000256" key="3">
    <source>
        <dbReference type="ARBA" id="ARBA00023027"/>
    </source>
</evidence>
<dbReference type="CDD" id="cd05299">
    <property type="entry name" value="CtBP_dh"/>
    <property type="match status" value="1"/>
</dbReference>
<gene>
    <name evidence="7" type="ORF">SAMN05421659_1276</name>
</gene>
<feature type="domain" description="D-isomer specific 2-hydroxyacid dehydrogenase NAD-binding" evidence="6">
    <location>
        <begin position="110"/>
        <end position="287"/>
    </location>
</feature>
<dbReference type="STRING" id="99656.SAMN05421659_1276"/>
<dbReference type="Pfam" id="PF00389">
    <property type="entry name" value="2-Hacid_dh"/>
    <property type="match status" value="1"/>
</dbReference>
<name>A0A1I0RW47_9FIRM</name>
<keyword evidence="2 4" id="KW-0560">Oxidoreductase</keyword>
<dbReference type="PANTHER" id="PTHR43761:SF1">
    <property type="entry name" value="D-ISOMER SPECIFIC 2-HYDROXYACID DEHYDROGENASE CATALYTIC DOMAIN-CONTAINING PROTEIN-RELATED"/>
    <property type="match status" value="1"/>
</dbReference>
<dbReference type="PANTHER" id="PTHR43761">
    <property type="entry name" value="D-ISOMER SPECIFIC 2-HYDROXYACID DEHYDROGENASE FAMILY PROTEIN (AFU_ORTHOLOGUE AFUA_1G13630)"/>
    <property type="match status" value="1"/>
</dbReference>
<keyword evidence="8" id="KW-1185">Reference proteome</keyword>
<organism evidence="7 8">
    <name type="scientific">[Clostridium] fimetarium</name>
    <dbReference type="NCBI Taxonomy" id="99656"/>
    <lineage>
        <taxon>Bacteria</taxon>
        <taxon>Bacillati</taxon>
        <taxon>Bacillota</taxon>
        <taxon>Clostridia</taxon>
        <taxon>Lachnospirales</taxon>
        <taxon>Lachnospiraceae</taxon>
    </lineage>
</organism>
<dbReference type="SUPFAM" id="SSF51735">
    <property type="entry name" value="NAD(P)-binding Rossmann-fold domains"/>
    <property type="match status" value="1"/>
</dbReference>
<reference evidence="7 8" key="1">
    <citation type="submission" date="2016-10" db="EMBL/GenBank/DDBJ databases">
        <authorList>
            <person name="de Groot N.N."/>
        </authorList>
    </citation>
    <scope>NUCLEOTIDE SEQUENCE [LARGE SCALE GENOMIC DNA]</scope>
    <source>
        <strain evidence="7 8">DSM 9179</strain>
    </source>
</reference>
<dbReference type="InterPro" id="IPR006139">
    <property type="entry name" value="D-isomer_2_OHA_DH_cat_dom"/>
</dbReference>
<evidence type="ECO:0000256" key="4">
    <source>
        <dbReference type="RuleBase" id="RU003719"/>
    </source>
</evidence>
<comment type="similarity">
    <text evidence="1 4">Belongs to the D-isomer specific 2-hydroxyacid dehydrogenase family.</text>
</comment>
<dbReference type="RefSeq" id="WP_092458119.1">
    <property type="nucleotide sequence ID" value="NZ_FOJI01000027.1"/>
</dbReference>
<dbReference type="GO" id="GO:0003714">
    <property type="term" value="F:transcription corepressor activity"/>
    <property type="evidence" value="ECO:0007669"/>
    <property type="project" value="InterPro"/>
</dbReference>
<evidence type="ECO:0000259" key="6">
    <source>
        <dbReference type="Pfam" id="PF02826"/>
    </source>
</evidence>